<comment type="caution">
    <text evidence="2">The sequence shown here is derived from an EMBL/GenBank/DDBJ whole genome shotgun (WGS) entry which is preliminary data.</text>
</comment>
<gene>
    <name evidence="2" type="ORF">DQK91_16505</name>
</gene>
<sequence>MSALPAVRELTAGQVRQLFKHGEIAPSMAEILSTPEDGEPIPWDVMAAMVEGGEEALEGLTLAEYEELSARALEVNADFFDRVRKVLTVVETTLSGRSTTPSTDSPEPDTADA</sequence>
<feature type="region of interest" description="Disordered" evidence="1">
    <location>
        <begin position="93"/>
        <end position="113"/>
    </location>
</feature>
<accession>A0A6P1ZCZ1</accession>
<evidence type="ECO:0000313" key="3">
    <source>
        <dbReference type="Proteomes" id="UP000434052"/>
    </source>
</evidence>
<name>A0A6P1ZCZ1_9BACT</name>
<dbReference type="EMBL" id="QMIF01000012">
    <property type="protein sequence ID" value="TVM32130.1"/>
    <property type="molecule type" value="Genomic_DNA"/>
</dbReference>
<proteinExistence type="predicted"/>
<evidence type="ECO:0000313" key="2">
    <source>
        <dbReference type="EMBL" id="TVM32130.1"/>
    </source>
</evidence>
<protein>
    <submittedName>
        <fullName evidence="2">Uncharacterized protein</fullName>
    </submittedName>
</protein>
<organism evidence="2 3">
    <name type="scientific">Oceanidesulfovibrio marinus</name>
    <dbReference type="NCBI Taxonomy" id="370038"/>
    <lineage>
        <taxon>Bacteria</taxon>
        <taxon>Pseudomonadati</taxon>
        <taxon>Thermodesulfobacteriota</taxon>
        <taxon>Desulfovibrionia</taxon>
        <taxon>Desulfovibrionales</taxon>
        <taxon>Desulfovibrionaceae</taxon>
        <taxon>Oceanidesulfovibrio</taxon>
    </lineage>
</organism>
<evidence type="ECO:0000256" key="1">
    <source>
        <dbReference type="SAM" id="MobiDB-lite"/>
    </source>
</evidence>
<dbReference type="AlphaFoldDB" id="A0A6P1ZCZ1"/>
<reference evidence="2 3" key="1">
    <citation type="submission" date="2018-06" db="EMBL/GenBank/DDBJ databases">
        <title>Complete genome of Desulfovibrio marinus P48SEP.</title>
        <authorList>
            <person name="Crispim J.S."/>
            <person name="Vidigal P.M.P."/>
            <person name="Silva L.C.F."/>
            <person name="Araujo L.C."/>
            <person name="Laguardia C.N."/>
            <person name="Dias R.S."/>
            <person name="Sousa M.P."/>
            <person name="Paula S.O."/>
            <person name="Silva C."/>
        </authorList>
    </citation>
    <scope>NUCLEOTIDE SEQUENCE [LARGE SCALE GENOMIC DNA]</scope>
    <source>
        <strain evidence="2 3">P48SEP</strain>
    </source>
</reference>
<dbReference type="RefSeq" id="WP_144306495.1">
    <property type="nucleotide sequence ID" value="NZ_QMIF01000012.1"/>
</dbReference>
<dbReference type="Proteomes" id="UP000434052">
    <property type="component" value="Unassembled WGS sequence"/>
</dbReference>